<dbReference type="Proteomes" id="UP000537141">
    <property type="component" value="Unassembled WGS sequence"/>
</dbReference>
<accession>A0A7X0TTF5</accession>
<protein>
    <submittedName>
        <fullName evidence="1">Uncharacterized protein</fullName>
    </submittedName>
</protein>
<dbReference type="RefSeq" id="WP_184423902.1">
    <property type="nucleotide sequence ID" value="NZ_BAABLB010000028.1"/>
</dbReference>
<evidence type="ECO:0000313" key="1">
    <source>
        <dbReference type="EMBL" id="MBB6543103.1"/>
    </source>
</evidence>
<sequence length="126" mass="14739">MCINLTALTETVEQITQHLFDKEQCGWFDGGCMTLASAINHIYPRSIFYHISRSHDVVDHVVIYFPELDSYFDADGMQSKEALIQKMKTLESMANPTLFTMRDTHFEQIKVFADVRDLFVEYYKKQ</sequence>
<organism evidence="1 2">
    <name type="scientific">Thalassotalea piscium</name>
    <dbReference type="NCBI Taxonomy" id="1230533"/>
    <lineage>
        <taxon>Bacteria</taxon>
        <taxon>Pseudomonadati</taxon>
        <taxon>Pseudomonadota</taxon>
        <taxon>Gammaproteobacteria</taxon>
        <taxon>Alteromonadales</taxon>
        <taxon>Colwelliaceae</taxon>
        <taxon>Thalassotalea</taxon>
    </lineage>
</organism>
<gene>
    <name evidence="1" type="ORF">HNQ55_001610</name>
</gene>
<dbReference type="EMBL" id="JACHHU010000010">
    <property type="protein sequence ID" value="MBB6543103.1"/>
    <property type="molecule type" value="Genomic_DNA"/>
</dbReference>
<dbReference type="AlphaFoldDB" id="A0A7X0TTF5"/>
<evidence type="ECO:0000313" key="2">
    <source>
        <dbReference type="Proteomes" id="UP000537141"/>
    </source>
</evidence>
<proteinExistence type="predicted"/>
<name>A0A7X0TTF5_9GAMM</name>
<keyword evidence="2" id="KW-1185">Reference proteome</keyword>
<reference evidence="1 2" key="1">
    <citation type="submission" date="2020-08" db="EMBL/GenBank/DDBJ databases">
        <title>Genomic Encyclopedia of Type Strains, Phase IV (KMG-IV): sequencing the most valuable type-strain genomes for metagenomic binning, comparative biology and taxonomic classification.</title>
        <authorList>
            <person name="Goeker M."/>
        </authorList>
    </citation>
    <scope>NUCLEOTIDE SEQUENCE [LARGE SCALE GENOMIC DNA]</scope>
    <source>
        <strain evidence="1 2">DSM 26287</strain>
    </source>
</reference>
<comment type="caution">
    <text evidence="1">The sequence shown here is derived from an EMBL/GenBank/DDBJ whole genome shotgun (WGS) entry which is preliminary data.</text>
</comment>